<dbReference type="Gene3D" id="3.40.50.2020">
    <property type="match status" value="1"/>
</dbReference>
<dbReference type="InterPro" id="IPR029057">
    <property type="entry name" value="PRTase-like"/>
</dbReference>
<protein>
    <recommendedName>
        <fullName evidence="3">Phosphoribosyltransferase domain-containing protein</fullName>
    </recommendedName>
</protein>
<evidence type="ECO:0008006" key="3">
    <source>
        <dbReference type="Google" id="ProtNLM"/>
    </source>
</evidence>
<name>A0AAF0DP98_9CAUD</name>
<accession>A0AAF0DP98</accession>
<organism evidence="1 2">
    <name type="scientific">Kolpuevirus sp. 'frurule'</name>
    <dbReference type="NCBI Taxonomy" id="3028514"/>
    <lineage>
        <taxon>Viruses</taxon>
        <taxon>Duplodnaviria</taxon>
        <taxon>Heunggongvirae</taxon>
        <taxon>Uroviricota</taxon>
        <taxon>Caudoviricetes</taxon>
        <taxon>Crassvirales</taxon>
        <taxon>Steigviridae</taxon>
        <taxon>Asinivirinae</taxon>
        <taxon>Kolpuevirus</taxon>
    </lineage>
</organism>
<sequence length="182" mass="20752">MQLIHFKEDTDCTYPVGASFNRNRDYIVEVARTIHTIAGKDKRIALICRGTSGTILAGAVGYILKKKHHDVNIIVSRKCEESSHDYNMSGVEFLDTKDKPFSVVIDDFIHTGDTIETILKDIDSNITIPTLDMLCIDNYLNDKEVRTHSKYEYLQRFDYVLCNKLKEKDTNKSVIINGYGVP</sequence>
<dbReference type="CDD" id="cd06223">
    <property type="entry name" value="PRTases_typeI"/>
    <property type="match status" value="1"/>
</dbReference>
<reference evidence="1" key="1">
    <citation type="journal article" date="2023" name="bioRxiv">
        <title>Novel crAssphage isolates exhibit conserved gene order and purifying selection of the host specificity protein.</title>
        <authorList>
            <person name="Papudeshi B."/>
            <person name="Vega A.A."/>
            <person name="Souza C."/>
            <person name="Giles S.K."/>
            <person name="Mallawaarachchi V."/>
            <person name="Roach M.J."/>
            <person name="An M."/>
            <person name="Jacobson N."/>
            <person name="McNair K."/>
            <person name="Mora M.F."/>
            <person name="Pastrana K."/>
            <person name="Leigh C."/>
            <person name="Cram C."/>
            <person name="Plewa W.S."/>
            <person name="Grigson S.R."/>
            <person name="Bouras G."/>
            <person name="Decewicz P."/>
            <person name="Luque A."/>
            <person name="Droit L."/>
            <person name="Handley S.A."/>
            <person name="Segall A.M."/>
            <person name="Dinsdale E.A."/>
            <person name="Edwards R.A."/>
        </authorList>
    </citation>
    <scope>NUCLEOTIDE SEQUENCE</scope>
    <source>
        <strain evidence="1">Bc03</strain>
    </source>
</reference>
<evidence type="ECO:0000313" key="2">
    <source>
        <dbReference type="Proteomes" id="UP001225300"/>
    </source>
</evidence>
<dbReference type="Proteomes" id="UP001225300">
    <property type="component" value="Segment"/>
</dbReference>
<dbReference type="EMBL" id="OQ198718">
    <property type="protein sequence ID" value="WEY17591.1"/>
    <property type="molecule type" value="Genomic_DNA"/>
</dbReference>
<dbReference type="SUPFAM" id="SSF53271">
    <property type="entry name" value="PRTase-like"/>
    <property type="match status" value="1"/>
</dbReference>
<keyword evidence="2" id="KW-1185">Reference proteome</keyword>
<dbReference type="InterPro" id="IPR000836">
    <property type="entry name" value="PRTase_dom"/>
</dbReference>
<evidence type="ECO:0000313" key="1">
    <source>
        <dbReference type="EMBL" id="WEY17591.1"/>
    </source>
</evidence>
<proteinExistence type="predicted"/>